<feature type="disulfide bond" evidence="13">
    <location>
        <begin position="788"/>
        <end position="805"/>
    </location>
</feature>
<evidence type="ECO:0000256" key="11">
    <source>
        <dbReference type="ARBA" id="ARBA00023292"/>
    </source>
</evidence>
<feature type="domain" description="Laminin EGF-like" evidence="16">
    <location>
        <begin position="483"/>
        <end position="531"/>
    </location>
</feature>
<reference evidence="19 20" key="1">
    <citation type="journal article" date="2011" name="Science">
        <title>The ecoresponsive genome of Daphnia pulex.</title>
        <authorList>
            <person name="Colbourne J.K."/>
            <person name="Pfrender M.E."/>
            <person name="Gilbert D."/>
            <person name="Thomas W.K."/>
            <person name="Tucker A."/>
            <person name="Oakley T.H."/>
            <person name="Tokishita S."/>
            <person name="Aerts A."/>
            <person name="Arnold G.J."/>
            <person name="Basu M.K."/>
            <person name="Bauer D.J."/>
            <person name="Caceres C.E."/>
            <person name="Carmel L."/>
            <person name="Casola C."/>
            <person name="Choi J.H."/>
            <person name="Detter J.C."/>
            <person name="Dong Q."/>
            <person name="Dusheyko S."/>
            <person name="Eads B.D."/>
            <person name="Frohlich T."/>
            <person name="Geiler-Samerotte K.A."/>
            <person name="Gerlach D."/>
            <person name="Hatcher P."/>
            <person name="Jogdeo S."/>
            <person name="Krijgsveld J."/>
            <person name="Kriventseva E.V."/>
            <person name="Kultz D."/>
            <person name="Laforsch C."/>
            <person name="Lindquist E."/>
            <person name="Lopez J."/>
            <person name="Manak J.R."/>
            <person name="Muller J."/>
            <person name="Pangilinan J."/>
            <person name="Patwardhan R.P."/>
            <person name="Pitluck S."/>
            <person name="Pritham E.J."/>
            <person name="Rechtsteiner A."/>
            <person name="Rho M."/>
            <person name="Rogozin I.B."/>
            <person name="Sakarya O."/>
            <person name="Salamov A."/>
            <person name="Schaack S."/>
            <person name="Shapiro H."/>
            <person name="Shiga Y."/>
            <person name="Skalitzky C."/>
            <person name="Smith Z."/>
            <person name="Souvorov A."/>
            <person name="Sung W."/>
            <person name="Tang Z."/>
            <person name="Tsuchiya D."/>
            <person name="Tu H."/>
            <person name="Vos H."/>
            <person name="Wang M."/>
            <person name="Wolf Y.I."/>
            <person name="Yamagata H."/>
            <person name="Yamada T."/>
            <person name="Ye Y."/>
            <person name="Shaw J.R."/>
            <person name="Andrews J."/>
            <person name="Crease T.J."/>
            <person name="Tang H."/>
            <person name="Lucas S.M."/>
            <person name="Robertson H.M."/>
            <person name="Bork P."/>
            <person name="Koonin E.V."/>
            <person name="Zdobnov E.M."/>
            <person name="Grigoriev I.V."/>
            <person name="Lynch M."/>
            <person name="Boore J.L."/>
        </authorList>
    </citation>
    <scope>NUCLEOTIDE SEQUENCE [LARGE SCALE GENOMIC DNA]</scope>
</reference>
<dbReference type="FunFam" id="2.10.25.10:FF:000090">
    <property type="entry name" value="laminin subunit alpha"/>
    <property type="match status" value="1"/>
</dbReference>
<dbReference type="InterPro" id="IPR000034">
    <property type="entry name" value="Laminin_IV"/>
</dbReference>
<dbReference type="Gene3D" id="2.170.300.10">
    <property type="entry name" value="Tie2 ligand-binding domain superfamily"/>
    <property type="match status" value="2"/>
</dbReference>
<evidence type="ECO:0000256" key="9">
    <source>
        <dbReference type="ARBA" id="ARBA00023157"/>
    </source>
</evidence>
<feature type="disulfide bond" evidence="13">
    <location>
        <begin position="515"/>
        <end position="529"/>
    </location>
</feature>
<dbReference type="FunFam" id="2.10.25.10:FF:000209">
    <property type="entry name" value="Laminin subunit alpha 5"/>
    <property type="match status" value="1"/>
</dbReference>
<dbReference type="Pfam" id="PF00052">
    <property type="entry name" value="Laminin_B"/>
    <property type="match status" value="2"/>
</dbReference>
<feature type="domain" description="Laminin G" evidence="15">
    <location>
        <begin position="2235"/>
        <end position="2442"/>
    </location>
</feature>
<feature type="disulfide bond" evidence="12">
    <location>
        <begin position="2828"/>
        <end position="2855"/>
    </location>
</feature>
<dbReference type="GO" id="GO:0007411">
    <property type="term" value="P:axon guidance"/>
    <property type="evidence" value="ECO:0000318"/>
    <property type="project" value="GO_Central"/>
</dbReference>
<sequence length="2858" mass="315634">MTDHQDIQLMTKFIDLKSIKLLKWSTQGKESVAMCCSQRLKLLVLQPFQGPIQPQRIACHLNTFSQSFTGSHLLMINPSQKHHHVFQVAYVVVKSAISPRPGNWILERSIDGVTFLPWQYYALSEAECISRYGIEPREGNPTYRSDSEVICTAFYSKLDPLEDGEGGGVCLNCTDFTTGINCEKCLDGYFRPDSNSGQCRCRVGFAGSKCDRCASGYHSKTNVEGERCDRCRPGFFDLRQDNPEGCSRCFCFDRSGRCGRRVVTPTAEPNEKDGHNNNRSRLSIANDDMADFESYYWLAPPDYLGKKLTAYSQTVKFQVAWVKARGDSAGKATKGPDVIMEGGGMKIGYGDRSYHRDSNTTISWTLRESKHWYHIPDTVADIVRRRRTEYKGEAVTKTQLMTVLNDLRRLLVRAKFHTDQIEGVLHDAELDVGSEESTSVERARGIEQCFCPPGYAGLSCEDCAFGYVRRNSSRRGEFECLACQCNGHAATCQVDDLTACSPCLHNTTGHQCDACATGYHGDARSGGSCKRCRCPLDTPATNNFSPTCLTTGPDSYVCDQCPPGYEGHHCQRCADGYYGNPLVAGGFCQPCDCSSNQEIGSSDWCDRLTGQCLKCKTGTAGQACQLCATGYYGNATEGTCQECRCYSQGSASNQCDLETGQCQCRDRFVGKHCNRCRDGYGDIEAGCRDCQCDLVGSLTASTCDVQTGQCNCKPGVGTLACNQCLQDHYDFSINGCQECEPCDKPGHICDPDTGRCVCPTGTEGPQCQTCVAGAWNHHPLKGCKTCNCHAQGSRSSQCEQSTGACSCRPGFAGMQCDRCIQPGFYGFPMCQRCDCHPTGTDTLNTNGHCGQQDGQCPCKANVMGRRCDTCKESTFGLLQVGPASTETDHQQQQHQELMTRHSFDDGGCTPCFCFGRSSSCTQAQLFWSQLALPGDGQLQFKTGETQLNVTNNLRIVPDVRGDVMIGVSQFFDTPLYWQLPGSFSGDRTTSYNGLLRFTVTNDGGSTLFPDNILATYPLVQIQGNRKIILEYYPHAPHPNGRYQVRLHESLWRMKNNPQAKVSRAMMMVALQNVQHILIRATDSMDRIKAELKDVSLEVALPASPTNSTTHRNSPALARGVETCQCPLEYTGGSCQDPHRGYYRRFKYDYVSSTVLIDLVGDAQPCHCNGRSETCDRETGRCTNCRESTTGDHCQQCAKGFYGKPNQPGGCRPCACPSTDRNFADSCQLLRNGSQSCQCARGFRGDRCQKCDYGYYGNPSQGVACQPCLCNVNGSVSDECHELTGHCNCKPGITGRDCTYCAPRHVISPTGCTSCQDGCTGALFAEVDEMAGMIARFNVTEYVPLPWTGLFYQQNVTVLLEQTLVERREEYQMTDRLLTGPNILPLAQITLQRAKEMESLAERFQTEAADLQPVCLESQESSILVSSILEEIIAYLKNYAIGETPSVNINKALAEAENHWTYIQSIDVTARKSNAARELERSRNLLNSLGNLFDDGSDTAQVRDHLEGFKIRLDDLETYIYKSRNSTEAAFQSLSFKRERYAGHQPGPGGFPGIDDVAGTAEGQKAQCSARESELSRLNPEYKRKYVQAAQVHANHLWKQAQGLFNQFNATRDVADHPLQAANAYKSIVEALKLARQAAEAAGEAAETAYGRAYPDDVDLSLVEQARISRDKSRDFVQRSERLKTVVSSHKEQLKGEHIKLDSVDSILKKAKSINDETSAHLDKLPQVRDKAKAAVEKSTDALGKSNVVSKQMMDIKAQIDSDLRVRLLAMQNGRNVGLGNIPKLVDDARKNMKHLDAKMTHLTKKNFEFRSINSSVSLKLDELRKKIMRAKQAASSIRVSLSGNSGSCARSFTPPLQPSSVSSIMLTFALNHKDRDSLLFYLPATKKHGNDQETDFLAVEMLDRQIRFLWNAGGGTTVLSHPLKLQPSPDDLSDDSRWYKIEAERTGNVGSLRVRPVKPENDRDIEGVTVTGAGPARFTKIDLTTGDKLYIGRVPDNAPTDLKTSKFSGHLHQLWYDGQPVGLWNFMSTSAAGCSPSMEGAQEAKDESSFRFNGQGYAELAQIPRYDSRQYSITFSFKSLDENALLFLAINETHLGQYISLELTEGLIRYQVRYGSGYEMSLQSRQKYNTGQWVKVEASRVLIRGVETALLKVADDEELSAAPFNFGVPDLELEEAKLYVGGLPPDVSISPDLMGSVPGSFLGCMKDLQVVAFGMNPLQGSFYGVEASCGSQTINKIVAFAGTGYIQLRAARPTGRDMNFGLSFKTEMPEGILFFSAPIPAESSDEPANDEELPIRLPLKSDKEADMMSLTIRQGKLDARFRSSAAEVVSITSSGVYNDGQFHNVVVVRTGRKVEVLVDDISIGTIRLARQVGGSSSSGAYSGSDYSHLMLGGVRPEWLSMASDFIGTQHSFTGCIADLSFNNQLVDLSYPVRHSAAAVGRCQHVPVPRVLEERMQANENALASCREVPQYTIEGRAFKFGDAPNSHVMISANRKELHNSFNFTMDFRTHYPNGLLLFSSVRMNLIAIIFKVNWIKLWNKFFLKQMKQKKAANYLLAALKNGKVVVSLHGRRKEDLISAGSVNDGHWHRVHIVKDKRKVVVMLDDFAPLRAKAPNKLQLDGQLFVGGLPESSPLLDNAAAEGFKGCIRNLNLNGRSHDLASSKNVIQRVGQCFAHVETGSYFPGDAYAVYSEDFRVGAMADIQLEFRTTELNGVLLSVSERKGSPSLSLAIDDGTIVFAVDMGDNRTFSVSQSFASPYQLCDNRWHSVKANYVENALTLKVDHQDEQYGFSSNGHVKEAKTRNPLFIGGLPELEPQGALRVRDNFKGCIRNVVIRGEIKDWTDMARLNNVLLNACPTN</sequence>
<dbReference type="Pfam" id="PF02210">
    <property type="entry name" value="Laminin_G_2"/>
    <property type="match status" value="4"/>
</dbReference>
<feature type="domain" description="Laminin G" evidence="15">
    <location>
        <begin position="1840"/>
        <end position="2034"/>
    </location>
</feature>
<dbReference type="Pfam" id="PF00053">
    <property type="entry name" value="EGF_laminin"/>
    <property type="match status" value="11"/>
</dbReference>
<dbReference type="FunFam" id="2.60.120.200:FF:000269">
    <property type="entry name" value="Laminin subunit alpha-3"/>
    <property type="match status" value="1"/>
</dbReference>
<dbReference type="InterPro" id="IPR013320">
    <property type="entry name" value="ConA-like_dom_sf"/>
</dbReference>
<comment type="subcellular location">
    <subcellularLocation>
        <location evidence="1">Secreted</location>
        <location evidence="1">Extracellular space</location>
        <location evidence="1">Extracellular matrix</location>
        <location evidence="1">Basement membrane</location>
    </subcellularLocation>
</comment>
<feature type="disulfide bond" evidence="12">
    <location>
        <begin position="2415"/>
        <end position="2442"/>
    </location>
</feature>
<evidence type="ECO:0000256" key="3">
    <source>
        <dbReference type="ARBA" id="ARBA00022530"/>
    </source>
</evidence>
<dbReference type="SMART" id="SM00180">
    <property type="entry name" value="EGF_Lam"/>
    <property type="match status" value="13"/>
</dbReference>
<name>E9G3G9_DAPPU</name>
<evidence type="ECO:0000313" key="19">
    <source>
        <dbReference type="EMBL" id="EFX85991.1"/>
    </source>
</evidence>
<proteinExistence type="predicted"/>
<dbReference type="InParanoid" id="E9G3G9"/>
<feature type="disulfide bond" evidence="13">
    <location>
        <begin position="858"/>
        <end position="867"/>
    </location>
</feature>
<dbReference type="FunFam" id="2.10.25.10:FF:000065">
    <property type="entry name" value="Laminin subunit beta 1"/>
    <property type="match status" value="1"/>
</dbReference>
<feature type="disulfide bond" evidence="13">
    <location>
        <begin position="712"/>
        <end position="721"/>
    </location>
</feature>
<feature type="disulfide bond" evidence="13">
    <location>
        <begin position="1288"/>
        <end position="1297"/>
    </location>
</feature>
<feature type="disulfide bond" evidence="13">
    <location>
        <begin position="1196"/>
        <end position="1210"/>
    </location>
</feature>
<dbReference type="GO" id="GO:0009887">
    <property type="term" value="P:animal organ morphogenesis"/>
    <property type="evidence" value="ECO:0000318"/>
    <property type="project" value="GO_Central"/>
</dbReference>
<gene>
    <name evidence="19" type="ORF">DAPPUDRAFT_313559</name>
</gene>
<evidence type="ECO:0000259" key="18">
    <source>
        <dbReference type="PROSITE" id="PS51117"/>
    </source>
</evidence>
<dbReference type="PRINTS" id="PR00011">
    <property type="entry name" value="EGFLAMININ"/>
</dbReference>
<dbReference type="GO" id="GO:0005604">
    <property type="term" value="C:basement membrane"/>
    <property type="evidence" value="ECO:0000318"/>
    <property type="project" value="GO_Central"/>
</dbReference>
<evidence type="ECO:0008006" key="21">
    <source>
        <dbReference type="Google" id="ProtNLM"/>
    </source>
</evidence>
<dbReference type="Pfam" id="PF24973">
    <property type="entry name" value="EGF_LMN_ATRN"/>
    <property type="match status" value="2"/>
</dbReference>
<dbReference type="PROSITE" id="PS51117">
    <property type="entry name" value="LAMININ_NTER"/>
    <property type="match status" value="1"/>
</dbReference>
<dbReference type="FunFam" id="2.10.25.10:FF:000033">
    <property type="entry name" value="Laminin subunit alpha 2"/>
    <property type="match status" value="1"/>
</dbReference>
<keyword evidence="2" id="KW-0964">Secreted</keyword>
<feature type="disulfide bond" evidence="13">
    <location>
        <begin position="645"/>
        <end position="662"/>
    </location>
</feature>
<feature type="domain" description="Laminin G" evidence="15">
    <location>
        <begin position="2047"/>
        <end position="2229"/>
    </location>
</feature>
<keyword evidence="9 13" id="KW-1015">Disulfide bond</keyword>
<dbReference type="KEGG" id="dpx:DAPPUDRAFT_313559"/>
<feature type="domain" description="Laminin G" evidence="15">
    <location>
        <begin position="2677"/>
        <end position="2855"/>
    </location>
</feature>
<dbReference type="PROSITE" id="PS00022">
    <property type="entry name" value="EGF_1"/>
    <property type="match status" value="1"/>
</dbReference>
<feature type="domain" description="Laminin EGF-like" evidence="16">
    <location>
        <begin position="786"/>
        <end position="832"/>
    </location>
</feature>
<feature type="disulfide bond" evidence="13">
    <location>
        <begin position="1300"/>
        <end position="1314"/>
    </location>
</feature>
<dbReference type="SMART" id="SM00136">
    <property type="entry name" value="LamNT"/>
    <property type="match status" value="1"/>
</dbReference>
<comment type="caution">
    <text evidence="13">Lacks conserved residue(s) required for the propagation of feature annotation.</text>
</comment>
<evidence type="ECO:0000256" key="8">
    <source>
        <dbReference type="ARBA" id="ARBA00023054"/>
    </source>
</evidence>
<dbReference type="FunFam" id="2.60.120.200:FF:000239">
    <property type="entry name" value="Laminin subunit alpha-3"/>
    <property type="match status" value="1"/>
</dbReference>
<feature type="disulfide bond" evidence="13">
    <location>
        <begin position="561"/>
        <end position="570"/>
    </location>
</feature>
<dbReference type="FunCoup" id="E9G3G9">
    <property type="interactions" value="15"/>
</dbReference>
<dbReference type="InterPro" id="IPR008211">
    <property type="entry name" value="Laminin_N"/>
</dbReference>
<dbReference type="PANTHER" id="PTHR10574">
    <property type="entry name" value="NETRIN/LAMININ-RELATED"/>
    <property type="match status" value="1"/>
</dbReference>
<evidence type="ECO:0000256" key="10">
    <source>
        <dbReference type="ARBA" id="ARBA00023180"/>
    </source>
</evidence>
<dbReference type="InterPro" id="IPR056863">
    <property type="entry name" value="LMN_ATRN_NET-like_EGF"/>
</dbReference>
<dbReference type="FunFam" id="2.10.25.10:FF:000051">
    <property type="entry name" value="Laminin subunit alpha 4"/>
    <property type="match status" value="1"/>
</dbReference>
<dbReference type="SMART" id="SM00281">
    <property type="entry name" value="LamB"/>
    <property type="match status" value="2"/>
</dbReference>
<dbReference type="InterPro" id="IPR001791">
    <property type="entry name" value="Laminin_G"/>
</dbReference>
<feature type="domain" description="Laminin IV type A" evidence="17">
    <location>
        <begin position="922"/>
        <end position="1122"/>
    </location>
</feature>
<dbReference type="Pfam" id="PF00055">
    <property type="entry name" value="Laminin_N"/>
    <property type="match status" value="1"/>
</dbReference>
<keyword evidence="20" id="KW-1185">Reference proteome</keyword>
<dbReference type="Pfam" id="PF00054">
    <property type="entry name" value="Laminin_G_1"/>
    <property type="match status" value="1"/>
</dbReference>
<feature type="disulfide bond" evidence="13">
    <location>
        <begin position="1267"/>
        <end position="1279"/>
    </location>
</feature>
<dbReference type="Gene3D" id="2.60.120.260">
    <property type="entry name" value="Galactose-binding domain-like"/>
    <property type="match status" value="1"/>
</dbReference>
<dbReference type="GO" id="GO:0005201">
    <property type="term" value="F:extracellular matrix structural constituent"/>
    <property type="evidence" value="ECO:0000318"/>
    <property type="project" value="GO_Central"/>
</dbReference>
<feature type="domain" description="Laminin EGF-like" evidence="16">
    <location>
        <begin position="1165"/>
        <end position="1212"/>
    </location>
</feature>
<evidence type="ECO:0000256" key="14">
    <source>
        <dbReference type="SAM" id="Coils"/>
    </source>
</evidence>
<dbReference type="SMART" id="SM00282">
    <property type="entry name" value="LamG"/>
    <property type="match status" value="5"/>
</dbReference>
<dbReference type="HOGENOM" id="CLU_000301_0_0_1"/>
<dbReference type="Gene3D" id="2.10.25.10">
    <property type="entry name" value="Laminin"/>
    <property type="match status" value="11"/>
</dbReference>
<feature type="domain" description="Laminin EGF-like" evidence="16">
    <location>
        <begin position="532"/>
        <end position="590"/>
    </location>
</feature>
<dbReference type="FunFam" id="2.10.25.10:FF:001209">
    <property type="entry name" value="Predicted protein"/>
    <property type="match status" value="1"/>
</dbReference>
<dbReference type="OrthoDB" id="8545473at2759"/>
<feature type="domain" description="Laminin EGF-like" evidence="16">
    <location>
        <begin position="833"/>
        <end position="880"/>
    </location>
</feature>
<evidence type="ECO:0000256" key="4">
    <source>
        <dbReference type="ARBA" id="ARBA00022729"/>
    </source>
</evidence>
<evidence type="ECO:0000256" key="12">
    <source>
        <dbReference type="PROSITE-ProRule" id="PRU00122"/>
    </source>
</evidence>
<dbReference type="PROSITE" id="PS50025">
    <property type="entry name" value="LAM_G_DOMAIN"/>
    <property type="match status" value="5"/>
</dbReference>
<evidence type="ECO:0000256" key="2">
    <source>
        <dbReference type="ARBA" id="ARBA00022525"/>
    </source>
</evidence>
<dbReference type="CDD" id="cd00110">
    <property type="entry name" value="LamG"/>
    <property type="match status" value="5"/>
</dbReference>
<dbReference type="InterPro" id="IPR002049">
    <property type="entry name" value="LE_dom"/>
</dbReference>
<keyword evidence="5" id="KW-0677">Repeat</keyword>
<dbReference type="PROSITE" id="PS51115">
    <property type="entry name" value="LAMININ_IVA"/>
    <property type="match status" value="2"/>
</dbReference>
<feature type="domain" description="Laminin IV type A" evidence="17">
    <location>
        <begin position="255"/>
        <end position="448"/>
    </location>
</feature>
<evidence type="ECO:0000256" key="7">
    <source>
        <dbReference type="ARBA" id="ARBA00022889"/>
    </source>
</evidence>
<dbReference type="SUPFAM" id="SSF49899">
    <property type="entry name" value="Concanavalin A-like lectins/glucanases"/>
    <property type="match status" value="5"/>
</dbReference>
<dbReference type="STRING" id="6669.E9G3G9"/>
<evidence type="ECO:0000256" key="1">
    <source>
        <dbReference type="ARBA" id="ARBA00004302"/>
    </source>
</evidence>
<evidence type="ECO:0000256" key="13">
    <source>
        <dbReference type="PROSITE-ProRule" id="PRU00460"/>
    </source>
</evidence>
<feature type="domain" description="Laminin N-terminal" evidence="18">
    <location>
        <begin position="1"/>
        <end position="246"/>
    </location>
</feature>
<feature type="domain" description="Laminin G" evidence="15">
    <location>
        <begin position="2477"/>
        <end position="2672"/>
    </location>
</feature>
<dbReference type="EMBL" id="GL732531">
    <property type="protein sequence ID" value="EFX85991.1"/>
    <property type="molecule type" value="Genomic_DNA"/>
</dbReference>
<dbReference type="PANTHER" id="PTHR10574:SF445">
    <property type="entry name" value="LAMININ SUBUNIT ALPHA 3"/>
    <property type="match status" value="1"/>
</dbReference>
<evidence type="ECO:0000259" key="17">
    <source>
        <dbReference type="PROSITE" id="PS51115"/>
    </source>
</evidence>
<dbReference type="SUPFAM" id="SSF57196">
    <property type="entry name" value="EGF/Laminin"/>
    <property type="match status" value="8"/>
</dbReference>
<dbReference type="eggNOG" id="KOG1836">
    <property type="taxonomic scope" value="Eukaryota"/>
</dbReference>
<feature type="disulfide bond" evidence="13">
    <location>
        <begin position="786"/>
        <end position="798"/>
    </location>
</feature>
<evidence type="ECO:0000259" key="16">
    <source>
        <dbReference type="PROSITE" id="PS50027"/>
    </source>
</evidence>
<dbReference type="CDD" id="cd00055">
    <property type="entry name" value="EGF_Lam"/>
    <property type="match status" value="13"/>
</dbReference>
<keyword evidence="10" id="KW-0325">Glycoprotein</keyword>
<dbReference type="GO" id="GO:0007155">
    <property type="term" value="P:cell adhesion"/>
    <property type="evidence" value="ECO:0007669"/>
    <property type="project" value="UniProtKB-KW"/>
</dbReference>
<dbReference type="Proteomes" id="UP000000305">
    <property type="component" value="Unassembled WGS sequence"/>
</dbReference>
<feature type="disulfide bond" evidence="13">
    <location>
        <begin position="1269"/>
        <end position="1286"/>
    </location>
</feature>
<evidence type="ECO:0000256" key="5">
    <source>
        <dbReference type="ARBA" id="ARBA00022737"/>
    </source>
</evidence>
<protein>
    <recommendedName>
        <fullName evidence="21">Laminin subunit alpha-3</fullName>
    </recommendedName>
</protein>
<accession>E9G3G9</accession>
<dbReference type="PhylomeDB" id="E9G3G9"/>
<feature type="disulfide bond" evidence="13">
    <location>
        <begin position="664"/>
        <end position="673"/>
    </location>
</feature>
<keyword evidence="6" id="KW-0084">Basement membrane</keyword>
<dbReference type="Gene3D" id="2.60.120.200">
    <property type="match status" value="5"/>
</dbReference>
<dbReference type="InterPro" id="IPR000742">
    <property type="entry name" value="EGF"/>
</dbReference>
<feature type="disulfide bond" evidence="13">
    <location>
        <begin position="1184"/>
        <end position="1193"/>
    </location>
</feature>
<feature type="domain" description="Laminin EGF-like" evidence="16">
    <location>
        <begin position="1267"/>
        <end position="1316"/>
    </location>
</feature>
<dbReference type="PROSITE" id="PS01248">
    <property type="entry name" value="EGF_LAM_1"/>
    <property type="match status" value="5"/>
</dbReference>
<keyword evidence="7" id="KW-0130">Cell adhesion</keyword>
<feature type="disulfide bond" evidence="13">
    <location>
        <begin position="807"/>
        <end position="816"/>
    </location>
</feature>
<dbReference type="GO" id="GO:0009888">
    <property type="term" value="P:tissue development"/>
    <property type="evidence" value="ECO:0000318"/>
    <property type="project" value="GO_Central"/>
</dbReference>
<evidence type="ECO:0000256" key="6">
    <source>
        <dbReference type="ARBA" id="ARBA00022869"/>
    </source>
</evidence>
<feature type="domain" description="Laminin EGF-like" evidence="16">
    <location>
        <begin position="643"/>
        <end position="689"/>
    </location>
</feature>
<organism evidence="19 20">
    <name type="scientific">Daphnia pulex</name>
    <name type="common">Water flea</name>
    <dbReference type="NCBI Taxonomy" id="6669"/>
    <lineage>
        <taxon>Eukaryota</taxon>
        <taxon>Metazoa</taxon>
        <taxon>Ecdysozoa</taxon>
        <taxon>Arthropoda</taxon>
        <taxon>Crustacea</taxon>
        <taxon>Branchiopoda</taxon>
        <taxon>Diplostraca</taxon>
        <taxon>Cladocera</taxon>
        <taxon>Anomopoda</taxon>
        <taxon>Daphniidae</taxon>
        <taxon>Daphnia</taxon>
    </lineage>
</organism>
<feature type="domain" description="Laminin EGF-like" evidence="16">
    <location>
        <begin position="690"/>
        <end position="738"/>
    </location>
</feature>
<dbReference type="SMART" id="SM00181">
    <property type="entry name" value="EGF"/>
    <property type="match status" value="8"/>
</dbReference>
<feature type="disulfide bond" evidence="13">
    <location>
        <begin position="643"/>
        <end position="655"/>
    </location>
</feature>
<feature type="domain" description="Laminin EGF-like" evidence="16">
    <location>
        <begin position="591"/>
        <end position="642"/>
    </location>
</feature>
<keyword evidence="11 13" id="KW-0424">Laminin EGF-like domain</keyword>
<dbReference type="InterPro" id="IPR050440">
    <property type="entry name" value="Laminin/Netrin_ECM"/>
</dbReference>
<dbReference type="PROSITE" id="PS50027">
    <property type="entry name" value="EGF_LAM_2"/>
    <property type="match status" value="9"/>
</dbReference>
<keyword evidence="8 14" id="KW-0175">Coiled coil</keyword>
<evidence type="ECO:0000259" key="15">
    <source>
        <dbReference type="PROSITE" id="PS50025"/>
    </source>
</evidence>
<dbReference type="FunFam" id="2.10.25.10:FF:000082">
    <property type="entry name" value="Laminin subunit alpha 1"/>
    <property type="match status" value="1"/>
</dbReference>
<feature type="disulfide bond" evidence="13">
    <location>
        <begin position="615"/>
        <end position="624"/>
    </location>
</feature>
<keyword evidence="4" id="KW-0732">Signal</keyword>
<dbReference type="FunFam" id="2.10.25.10:FF:000242">
    <property type="entry name" value="Laminin subunit alpha 1"/>
    <property type="match status" value="1"/>
</dbReference>
<evidence type="ECO:0000313" key="20">
    <source>
        <dbReference type="Proteomes" id="UP000000305"/>
    </source>
</evidence>
<feature type="disulfide bond" evidence="13">
    <location>
        <begin position="503"/>
        <end position="512"/>
    </location>
</feature>
<dbReference type="FunFam" id="2.60.120.200:FF:000200">
    <property type="entry name" value="Laminin subunit alpha-3"/>
    <property type="match status" value="1"/>
</dbReference>
<dbReference type="OMA" id="TVRQHVH"/>
<feature type="coiled-coil region" evidence="14">
    <location>
        <begin position="1785"/>
        <end position="1833"/>
    </location>
</feature>
<keyword evidence="3" id="KW-0272">Extracellular matrix</keyword>